<dbReference type="InterPro" id="IPR030829">
    <property type="entry name" value="SoxH-rel_PQQ_2"/>
</dbReference>
<dbReference type="Gene3D" id="3.60.15.10">
    <property type="entry name" value="Ribonuclease Z/Hydroxyacylglutathione hydrolase-like"/>
    <property type="match status" value="1"/>
</dbReference>
<dbReference type="SMART" id="SM00849">
    <property type="entry name" value="Lactamase_B"/>
    <property type="match status" value="1"/>
</dbReference>
<dbReference type="GO" id="GO:0017001">
    <property type="term" value="P:antibiotic catabolic process"/>
    <property type="evidence" value="ECO:0007669"/>
    <property type="project" value="UniProtKB-ARBA"/>
</dbReference>
<evidence type="ECO:0000259" key="2">
    <source>
        <dbReference type="SMART" id="SM00849"/>
    </source>
</evidence>
<dbReference type="RefSeq" id="WP_238230542.1">
    <property type="nucleotide sequence ID" value="NZ_BPQO01000016.1"/>
</dbReference>
<dbReference type="EMBL" id="BPQO01000016">
    <property type="protein sequence ID" value="GJD90136.1"/>
    <property type="molecule type" value="Genomic_DNA"/>
</dbReference>
<reference evidence="3" key="1">
    <citation type="journal article" date="2016" name="Front. Microbiol.">
        <title>Genome Sequence of the Piezophilic, Mesophilic Sulfate-Reducing Bacterium Desulfovibrio indicus J2T.</title>
        <authorList>
            <person name="Cao J."/>
            <person name="Maignien L."/>
            <person name="Shao Z."/>
            <person name="Alain K."/>
            <person name="Jebbar M."/>
        </authorList>
    </citation>
    <scope>NUCLEOTIDE SEQUENCE</scope>
    <source>
        <strain evidence="3">DSM 16372</strain>
    </source>
</reference>
<evidence type="ECO:0000313" key="3">
    <source>
        <dbReference type="EMBL" id="GJD90136.1"/>
    </source>
</evidence>
<dbReference type="AlphaFoldDB" id="A0AAV4ZPT2"/>
<proteinExistence type="inferred from homology"/>
<dbReference type="PANTHER" id="PTHR42951">
    <property type="entry name" value="METALLO-BETA-LACTAMASE DOMAIN-CONTAINING"/>
    <property type="match status" value="1"/>
</dbReference>
<dbReference type="SUPFAM" id="SSF56281">
    <property type="entry name" value="Metallo-hydrolase/oxidoreductase"/>
    <property type="match status" value="1"/>
</dbReference>
<organism evidence="3 4">
    <name type="scientific">Methylobacterium hispanicum</name>
    <dbReference type="NCBI Taxonomy" id="270350"/>
    <lineage>
        <taxon>Bacteria</taxon>
        <taxon>Pseudomonadati</taxon>
        <taxon>Pseudomonadota</taxon>
        <taxon>Alphaproteobacteria</taxon>
        <taxon>Hyphomicrobiales</taxon>
        <taxon>Methylobacteriaceae</taxon>
        <taxon>Methylobacterium</taxon>
    </lineage>
</organism>
<protein>
    <recommendedName>
        <fullName evidence="2">Metallo-beta-lactamase domain-containing protein</fullName>
    </recommendedName>
</protein>
<dbReference type="Proteomes" id="UP001055247">
    <property type="component" value="Unassembled WGS sequence"/>
</dbReference>
<sequence length="324" mass="34384">MRAGDAAAPGLEARAALSRRRALLTAFGGFCLCCLPGRPRAEALALEEVGPGVFVRRGPNAEASPDNADAIANTGFIVGRDGVLVTESGGSLADGQWLRSEIRKRTDKPIRHVVMSHVHPDHCFGAAAFAEDGPTFIGHHALGAALEARGEYYRKRLADVLGADKAGSVVYPTLGVTEGAVIDLGDRTLRFTAHPSAHTPTDLSMIDSGSGLLFTGDLLSVGRIPSLDGSLNGWLKEIDRLKGFGAARAVPGHGPVSVDLAPALADLARYLGTLRDETRRAIAADVPIEKAVGTVAQSERAKWDLFDDYNARNVTVAYKELEWE</sequence>
<dbReference type="CDD" id="cd16282">
    <property type="entry name" value="metallo-hydrolase-like_MBL-fold"/>
    <property type="match status" value="1"/>
</dbReference>
<evidence type="ECO:0000256" key="1">
    <source>
        <dbReference type="ARBA" id="ARBA00005250"/>
    </source>
</evidence>
<accession>A0AAV4ZPT2</accession>
<dbReference type="InterPro" id="IPR050855">
    <property type="entry name" value="NDM-1-like"/>
</dbReference>
<feature type="domain" description="Metallo-beta-lactamase" evidence="2">
    <location>
        <begin position="71"/>
        <end position="253"/>
    </location>
</feature>
<dbReference type="InterPro" id="IPR036866">
    <property type="entry name" value="RibonucZ/Hydroxyglut_hydro"/>
</dbReference>
<keyword evidence="4" id="KW-1185">Reference proteome</keyword>
<dbReference type="PANTHER" id="PTHR42951:SF4">
    <property type="entry name" value="ACYL-COENZYME A THIOESTERASE MBLAC2"/>
    <property type="match status" value="1"/>
</dbReference>
<reference evidence="3" key="2">
    <citation type="submission" date="2021-08" db="EMBL/GenBank/DDBJ databases">
        <authorList>
            <person name="Tani A."/>
            <person name="Ola A."/>
            <person name="Ogura Y."/>
            <person name="Katsura K."/>
            <person name="Hayashi T."/>
        </authorList>
    </citation>
    <scope>NUCLEOTIDE SEQUENCE</scope>
    <source>
        <strain evidence="3">DSM 16372</strain>
    </source>
</reference>
<evidence type="ECO:0000313" key="4">
    <source>
        <dbReference type="Proteomes" id="UP001055247"/>
    </source>
</evidence>
<dbReference type="Pfam" id="PF00753">
    <property type="entry name" value="Lactamase_B"/>
    <property type="match status" value="1"/>
</dbReference>
<comment type="similarity">
    <text evidence="1">Belongs to the metallo-beta-lactamase superfamily. Class-B beta-lactamase family.</text>
</comment>
<gene>
    <name evidence="3" type="ORF">BHAOGJBA_3671</name>
</gene>
<dbReference type="InterPro" id="IPR001279">
    <property type="entry name" value="Metallo-B-lactamas"/>
</dbReference>
<comment type="caution">
    <text evidence="3">The sequence shown here is derived from an EMBL/GenBank/DDBJ whole genome shotgun (WGS) entry which is preliminary data.</text>
</comment>
<dbReference type="NCBIfam" id="TIGR04559">
    <property type="entry name" value="SoxH_rel_PQQ_2"/>
    <property type="match status" value="1"/>
</dbReference>
<name>A0AAV4ZPT2_9HYPH</name>